<keyword evidence="4" id="KW-1185">Reference proteome</keyword>
<organism evidence="3 4">
    <name type="scientific">Hyphodiscus hymeniophilus</name>
    <dbReference type="NCBI Taxonomy" id="353542"/>
    <lineage>
        <taxon>Eukaryota</taxon>
        <taxon>Fungi</taxon>
        <taxon>Dikarya</taxon>
        <taxon>Ascomycota</taxon>
        <taxon>Pezizomycotina</taxon>
        <taxon>Leotiomycetes</taxon>
        <taxon>Helotiales</taxon>
        <taxon>Hyphodiscaceae</taxon>
        <taxon>Hyphodiscus</taxon>
    </lineage>
</organism>
<name>A0A9P7AY50_9HELO</name>
<comment type="caution">
    <text evidence="3">The sequence shown here is derived from an EMBL/GenBank/DDBJ whole genome shotgun (WGS) entry which is preliminary data.</text>
</comment>
<dbReference type="InterPro" id="IPR027450">
    <property type="entry name" value="AlkB-like"/>
</dbReference>
<feature type="domain" description="Fe2OG dioxygenase" evidence="2">
    <location>
        <begin position="373"/>
        <end position="497"/>
    </location>
</feature>
<dbReference type="PANTHER" id="PTHR31573:SF4">
    <property type="entry name" value="FE2OG DIOXYGENASE DOMAIN-CONTAINING PROTEIN"/>
    <property type="match status" value="1"/>
</dbReference>
<proteinExistence type="predicted"/>
<dbReference type="GO" id="GO:0008198">
    <property type="term" value="F:ferrous iron binding"/>
    <property type="evidence" value="ECO:0007669"/>
    <property type="project" value="TreeGrafter"/>
</dbReference>
<dbReference type="PANTHER" id="PTHR31573">
    <property type="entry name" value="ALPHA-KETOGLUTARATE-DEPENDENT DIOXYGENASE ALKB HOMOLOG 2"/>
    <property type="match status" value="1"/>
</dbReference>
<dbReference type="GO" id="GO:0051747">
    <property type="term" value="F:cytosine C-5 DNA demethylase activity"/>
    <property type="evidence" value="ECO:0007669"/>
    <property type="project" value="TreeGrafter"/>
</dbReference>
<evidence type="ECO:0000313" key="4">
    <source>
        <dbReference type="Proteomes" id="UP000785200"/>
    </source>
</evidence>
<dbReference type="InterPro" id="IPR037151">
    <property type="entry name" value="AlkB-like_sf"/>
</dbReference>
<evidence type="ECO:0000259" key="2">
    <source>
        <dbReference type="PROSITE" id="PS51471"/>
    </source>
</evidence>
<dbReference type="SUPFAM" id="SSF51197">
    <property type="entry name" value="Clavaminate synthase-like"/>
    <property type="match status" value="1"/>
</dbReference>
<dbReference type="GO" id="GO:0006307">
    <property type="term" value="P:DNA alkylation repair"/>
    <property type="evidence" value="ECO:0007669"/>
    <property type="project" value="TreeGrafter"/>
</dbReference>
<dbReference type="GO" id="GO:0035516">
    <property type="term" value="F:broad specificity oxidative DNA demethylase activity"/>
    <property type="evidence" value="ECO:0007669"/>
    <property type="project" value="TreeGrafter"/>
</dbReference>
<dbReference type="Proteomes" id="UP000785200">
    <property type="component" value="Unassembled WGS sequence"/>
</dbReference>
<accession>A0A9P7AY50</accession>
<dbReference type="AlphaFoldDB" id="A0A9P7AY50"/>
<gene>
    <name evidence="3" type="ORF">D0Z07_3006</name>
</gene>
<dbReference type="Gene3D" id="2.60.120.590">
    <property type="entry name" value="Alpha-ketoglutarate-dependent dioxygenase AlkB-like"/>
    <property type="match status" value="1"/>
</dbReference>
<dbReference type="OrthoDB" id="2163491at2759"/>
<evidence type="ECO:0000313" key="3">
    <source>
        <dbReference type="EMBL" id="KAG0650338.1"/>
    </source>
</evidence>
<sequence length="597" mass="66300">MQRKLPIVVIAGQGNAISPSKLPHVYNVLDWFHVTDVWAEKSGPKKVINWRVRLEKIKIIEKSWWAVKGSPASPQESTAGSQKADVGTCTDCGTSSKVKYNAGWACLEPGCDSFFKFKNEHNDTTLDYDDKYMKERTSYGGLDPGSLSPPLPTDQDASDMEAYGFEKALKRGIVCPKCNCCSRRIVWDHWYCENSDCDFTYTLKQRPISPDDVIVKAMEYFETNKRPTSKQSMLGEMDKEFAIGGVLRTHKIHGPWNINEYAIPDEAGKIIGFVRHFKSNGIINQQKDGPNDLFEQMQTGGFALRRSPARQAGAVGEILTSHFAANFGAPYKFSVKQVSRGFDQAPEVIFKTIKRLSWAGQVAVGNEHKPFQSFNECLAIGYFEGSVINYHDDGEKTLGPTVATLSLGAPARMMFRPKAKSAIGKLVAKARTTKPPVLQITLSHGDIVVMDGEKIQKLYEVSHAAYQDWNISSVLTVKQHAVTPWGFRYALTCRQIIGEKMDTEEERQAAFLEGTLPPGSDKYNYTGDLGATEVVQPTSEVDKINNEIAARMMTGSLTASQISLLKDKLEGLLACNHTGSQQTIMDLSRDIAMPDTH</sequence>
<dbReference type="Pfam" id="PF13532">
    <property type="entry name" value="2OG-FeII_Oxy_2"/>
    <property type="match status" value="1"/>
</dbReference>
<evidence type="ECO:0000256" key="1">
    <source>
        <dbReference type="PIRSR" id="PIRSR632852-1"/>
    </source>
</evidence>
<dbReference type="PROSITE" id="PS51471">
    <property type="entry name" value="FE2OG_OXY"/>
    <property type="match status" value="1"/>
</dbReference>
<protein>
    <recommendedName>
        <fullName evidence="2">Fe2OG dioxygenase domain-containing protein</fullName>
    </recommendedName>
</protein>
<feature type="binding site" evidence="1">
    <location>
        <position position="382"/>
    </location>
    <ligand>
        <name>2-oxoglutarate</name>
        <dbReference type="ChEBI" id="CHEBI:16810"/>
    </ligand>
</feature>
<feature type="binding site" evidence="1">
    <location>
        <position position="391"/>
    </location>
    <ligand>
        <name>2-oxoglutarate</name>
        <dbReference type="ChEBI" id="CHEBI:16810"/>
    </ligand>
</feature>
<dbReference type="InterPro" id="IPR032852">
    <property type="entry name" value="ALKBH2"/>
</dbReference>
<dbReference type="EMBL" id="VNKQ01000006">
    <property type="protein sequence ID" value="KAG0650338.1"/>
    <property type="molecule type" value="Genomic_DNA"/>
</dbReference>
<dbReference type="InterPro" id="IPR005123">
    <property type="entry name" value="Oxoglu/Fe-dep_dioxygenase_dom"/>
</dbReference>
<reference evidence="3" key="1">
    <citation type="submission" date="2019-07" db="EMBL/GenBank/DDBJ databases">
        <title>Hyphodiscus hymeniophilus genome sequencing and assembly.</title>
        <authorList>
            <person name="Kramer G."/>
            <person name="Nodwell J."/>
        </authorList>
    </citation>
    <scope>NUCLEOTIDE SEQUENCE</scope>
    <source>
        <strain evidence="3">ATCC 34498</strain>
    </source>
</reference>